<proteinExistence type="predicted"/>
<reference evidence="1" key="1">
    <citation type="submission" date="2022-06" db="EMBL/GenBank/DDBJ databases">
        <authorList>
            <person name="Legras J.-L."/>
            <person name="Devillers H."/>
            <person name="Grondin C."/>
        </authorList>
    </citation>
    <scope>NUCLEOTIDE SEQUENCE</scope>
    <source>
        <strain evidence="1">CLIB 1444</strain>
    </source>
</reference>
<accession>A0ACA9YDI4</accession>
<gene>
    <name evidence="1" type="ORF">CLIB1444_13S01002</name>
</gene>
<evidence type="ECO:0000313" key="1">
    <source>
        <dbReference type="EMBL" id="CAH6723129.1"/>
    </source>
</evidence>
<sequence>MNSPLRSPILRGDDTHIDSQLVHDASEIIDIIHERETRNFRLGVVLIVVAVLTWIIGLELVNSVLKDDSYQKPMMFALITGSCFSLNLIPDIINFFKPKEIIPQEKFDNDPLPLNKVEVFWLSFQIAVIYLVYNICALSGLKYTSASNQTVLSSTTSIFTLFIGYFLNTDAFTLKKIICTLVSFSGVLLVNFSETKSFNGDNDNKFIPKNPKLGNMLSVMGALMYAFYLIIMKVKLGNANRTTNETRLFGFMGLITIVLSGPVLFILDYYGIEKFQFPPPNNTVLLVVVANGVLSYVSDFVTILASLLTSPLITSLSLTSSIPITIFIDLIILHITGGKSNGSKNLLLYISGIVSILVSVVLINLNSTTELELIEQSIDKTLDEAIRNDEMLSPVLSPILSSRPHSRFSSPLLPTRRDPIHKPSKLNLEGDQLINRNHSHLYTVPNEEEDDSPQMIVYGGNNHVYHVKHIDDN</sequence>
<keyword evidence="2" id="KW-1185">Reference proteome</keyword>
<protein>
    <submittedName>
        <fullName evidence="1">Uncharacterized protein</fullName>
    </submittedName>
</protein>
<comment type="caution">
    <text evidence="1">The sequence shown here is derived from an EMBL/GenBank/DDBJ whole genome shotgun (WGS) entry which is preliminary data.</text>
</comment>
<dbReference type="EMBL" id="CALSDN010000013">
    <property type="protein sequence ID" value="CAH6723129.1"/>
    <property type="molecule type" value="Genomic_DNA"/>
</dbReference>
<organism evidence="1 2">
    <name type="scientific">[Candida] jaroonii</name>
    <dbReference type="NCBI Taxonomy" id="467808"/>
    <lineage>
        <taxon>Eukaryota</taxon>
        <taxon>Fungi</taxon>
        <taxon>Dikarya</taxon>
        <taxon>Ascomycota</taxon>
        <taxon>Saccharomycotina</taxon>
        <taxon>Pichiomycetes</taxon>
        <taxon>Debaryomycetaceae</taxon>
        <taxon>Yamadazyma</taxon>
    </lineage>
</organism>
<name>A0ACA9YDI4_9ASCO</name>
<evidence type="ECO:0000313" key="2">
    <source>
        <dbReference type="Proteomes" id="UP001152531"/>
    </source>
</evidence>
<dbReference type="Proteomes" id="UP001152531">
    <property type="component" value="Unassembled WGS sequence"/>
</dbReference>